<dbReference type="Proteomes" id="UP000663882">
    <property type="component" value="Unassembled WGS sequence"/>
</dbReference>
<dbReference type="OrthoDB" id="10049756at2759"/>
<comment type="caution">
    <text evidence="5">The sequence shown here is derived from an EMBL/GenBank/DDBJ whole genome shotgun (WGS) entry which is preliminary data.</text>
</comment>
<name>A0A816CG39_9BILA</name>
<organism evidence="5 9">
    <name type="scientific">Rotaria sordida</name>
    <dbReference type="NCBI Taxonomy" id="392033"/>
    <lineage>
        <taxon>Eukaryota</taxon>
        <taxon>Metazoa</taxon>
        <taxon>Spiralia</taxon>
        <taxon>Gnathifera</taxon>
        <taxon>Rotifera</taxon>
        <taxon>Eurotatoria</taxon>
        <taxon>Bdelloidea</taxon>
        <taxon>Philodinida</taxon>
        <taxon>Philodinidae</taxon>
        <taxon>Rotaria</taxon>
    </lineage>
</organism>
<dbReference type="Proteomes" id="UP000663854">
    <property type="component" value="Unassembled WGS sequence"/>
</dbReference>
<accession>A0A816CG39</accession>
<dbReference type="EMBL" id="CAJNOT010001128">
    <property type="protein sequence ID" value="CAF1150122.1"/>
    <property type="molecule type" value="Genomic_DNA"/>
</dbReference>
<dbReference type="EMBL" id="CAJNOU010006409">
    <property type="protein sequence ID" value="CAF1504199.1"/>
    <property type="molecule type" value="Genomic_DNA"/>
</dbReference>
<protein>
    <submittedName>
        <fullName evidence="5">Uncharacterized protein</fullName>
    </submittedName>
</protein>
<dbReference type="EMBL" id="CAJOAX010006119">
    <property type="protein sequence ID" value="CAF3971050.1"/>
    <property type="molecule type" value="Genomic_DNA"/>
</dbReference>
<dbReference type="Proteomes" id="UP000663836">
    <property type="component" value="Unassembled WGS sequence"/>
</dbReference>
<dbReference type="EMBL" id="CAJOBE010010062">
    <property type="protein sequence ID" value="CAF4099297.1"/>
    <property type="molecule type" value="Genomic_DNA"/>
</dbReference>
<dbReference type="AlphaFoldDB" id="A0A816CG39"/>
<dbReference type="EMBL" id="CAJNOH010005251">
    <property type="protein sequence ID" value="CAF1393178.1"/>
    <property type="molecule type" value="Genomic_DNA"/>
</dbReference>
<evidence type="ECO:0000313" key="5">
    <source>
        <dbReference type="EMBL" id="CAF1621165.1"/>
    </source>
</evidence>
<evidence type="ECO:0000313" key="7">
    <source>
        <dbReference type="EMBL" id="CAF3971050.1"/>
    </source>
</evidence>
<gene>
    <name evidence="8" type="ORF">FNK824_LOCUS31312</name>
    <name evidence="6" type="ORF">JBS370_LOCUS19573</name>
    <name evidence="5" type="ORF">JXQ802_LOCUS50610</name>
    <name evidence="7" type="ORF">OTI717_LOCUS27438</name>
    <name evidence="3" type="ORF">PYM288_LOCUS34441</name>
    <name evidence="2" type="ORF">RFH988_LOCUS34412</name>
    <name evidence="4" type="ORF">SEV965_LOCUS36230</name>
    <name evidence="1" type="ORF">ZHD862_LOCUS20121</name>
</gene>
<evidence type="ECO:0000313" key="1">
    <source>
        <dbReference type="EMBL" id="CAF1150122.1"/>
    </source>
</evidence>
<evidence type="ECO:0000313" key="3">
    <source>
        <dbReference type="EMBL" id="CAF1393178.1"/>
    </source>
</evidence>
<dbReference type="Proteomes" id="UP000663889">
    <property type="component" value="Unassembled WGS sequence"/>
</dbReference>
<dbReference type="Proteomes" id="UP000663874">
    <property type="component" value="Unassembled WGS sequence"/>
</dbReference>
<dbReference type="Proteomes" id="UP000663823">
    <property type="component" value="Unassembled WGS sequence"/>
</dbReference>
<dbReference type="Proteomes" id="UP000663870">
    <property type="component" value="Unassembled WGS sequence"/>
</dbReference>
<evidence type="ECO:0000313" key="4">
    <source>
        <dbReference type="EMBL" id="CAF1504199.1"/>
    </source>
</evidence>
<evidence type="ECO:0000313" key="8">
    <source>
        <dbReference type="EMBL" id="CAF4099297.1"/>
    </source>
</evidence>
<evidence type="ECO:0000313" key="2">
    <source>
        <dbReference type="EMBL" id="CAF1392515.1"/>
    </source>
</evidence>
<dbReference type="EMBL" id="CAJOBD010002356">
    <property type="protein sequence ID" value="CAF3875884.1"/>
    <property type="molecule type" value="Genomic_DNA"/>
</dbReference>
<dbReference type="EMBL" id="CAJNOO010004744">
    <property type="protein sequence ID" value="CAF1392515.1"/>
    <property type="molecule type" value="Genomic_DNA"/>
</dbReference>
<reference evidence="5" key="1">
    <citation type="submission" date="2021-02" db="EMBL/GenBank/DDBJ databases">
        <authorList>
            <person name="Nowell W R."/>
        </authorList>
    </citation>
    <scope>NUCLEOTIDE SEQUENCE</scope>
</reference>
<evidence type="ECO:0000313" key="6">
    <source>
        <dbReference type="EMBL" id="CAF3875884.1"/>
    </source>
</evidence>
<proteinExistence type="predicted"/>
<dbReference type="Proteomes" id="UP000663864">
    <property type="component" value="Unassembled WGS sequence"/>
</dbReference>
<dbReference type="EMBL" id="CAJNOL010006733">
    <property type="protein sequence ID" value="CAF1621165.1"/>
    <property type="molecule type" value="Genomic_DNA"/>
</dbReference>
<evidence type="ECO:0000313" key="9">
    <source>
        <dbReference type="Proteomes" id="UP000663870"/>
    </source>
</evidence>
<keyword evidence="9" id="KW-1185">Reference proteome</keyword>
<sequence length="122" mass="14795">MYDLLSEPKQMVPLIKGYEQQPLVTLEQSVKPLLSFVPEIEQMVWTIKQTCQYPDDHLSSDELGSIMLYTLEWMPLESSFYYILNKTLQSQNRRELLSWFLYLLRNFHQLHIELFIEEFKWM</sequence>